<protein>
    <submittedName>
        <fullName evidence="8">S8 family serine peptidase</fullName>
    </submittedName>
</protein>
<gene>
    <name evidence="8" type="ORF">OM944_04725</name>
</gene>
<evidence type="ECO:0000313" key="9">
    <source>
        <dbReference type="Proteomes" id="UP001163156"/>
    </source>
</evidence>
<dbReference type="InterPro" id="IPR026444">
    <property type="entry name" value="Secre_tail"/>
</dbReference>
<keyword evidence="4 5" id="KW-0720">Serine protease</keyword>
<comment type="similarity">
    <text evidence="1 5">Belongs to the peptidase S8 family.</text>
</comment>
<dbReference type="InterPro" id="IPR015500">
    <property type="entry name" value="Peptidase_S8_subtilisin-rel"/>
</dbReference>
<keyword evidence="3 5" id="KW-0378">Hydrolase</keyword>
<evidence type="ECO:0000256" key="4">
    <source>
        <dbReference type="ARBA" id="ARBA00022825"/>
    </source>
</evidence>
<evidence type="ECO:0000256" key="3">
    <source>
        <dbReference type="ARBA" id="ARBA00022801"/>
    </source>
</evidence>
<dbReference type="RefSeq" id="WP_264810436.1">
    <property type="nucleotide sequence ID" value="NZ_CP110226.1"/>
</dbReference>
<dbReference type="InterPro" id="IPR023828">
    <property type="entry name" value="Peptidase_S8_Ser-AS"/>
</dbReference>
<name>A0ABY6MJ28_9BACT</name>
<organism evidence="8 9">
    <name type="scientific">Algoriphagus halophytocola</name>
    <dbReference type="NCBI Taxonomy" id="2991499"/>
    <lineage>
        <taxon>Bacteria</taxon>
        <taxon>Pseudomonadati</taxon>
        <taxon>Bacteroidota</taxon>
        <taxon>Cytophagia</taxon>
        <taxon>Cytophagales</taxon>
        <taxon>Cyclobacteriaceae</taxon>
        <taxon>Algoriphagus</taxon>
    </lineage>
</organism>
<dbReference type="SUPFAM" id="SSF52743">
    <property type="entry name" value="Subtilisin-like"/>
    <property type="match status" value="1"/>
</dbReference>
<dbReference type="PRINTS" id="PR00723">
    <property type="entry name" value="SUBTILISIN"/>
</dbReference>
<keyword evidence="2 5" id="KW-0645">Protease</keyword>
<feature type="domain" description="Peptidase S8/S53" evidence="6">
    <location>
        <begin position="179"/>
        <end position="452"/>
    </location>
</feature>
<dbReference type="PANTHER" id="PTHR43806">
    <property type="entry name" value="PEPTIDASE S8"/>
    <property type="match status" value="1"/>
</dbReference>
<feature type="active site" description="Charge relay system" evidence="5">
    <location>
        <position position="229"/>
    </location>
</feature>
<evidence type="ECO:0000256" key="1">
    <source>
        <dbReference type="ARBA" id="ARBA00011073"/>
    </source>
</evidence>
<dbReference type="InterPro" id="IPR050131">
    <property type="entry name" value="Peptidase_S8_subtilisin-like"/>
</dbReference>
<dbReference type="PROSITE" id="PS51892">
    <property type="entry name" value="SUBTILASE"/>
    <property type="match status" value="1"/>
</dbReference>
<proteinExistence type="inferred from homology"/>
<dbReference type="CDD" id="cd07493">
    <property type="entry name" value="Peptidases_S8_9"/>
    <property type="match status" value="1"/>
</dbReference>
<dbReference type="Proteomes" id="UP001163156">
    <property type="component" value="Chromosome"/>
</dbReference>
<evidence type="ECO:0000259" key="7">
    <source>
        <dbReference type="Pfam" id="PF18962"/>
    </source>
</evidence>
<dbReference type="PANTHER" id="PTHR43806:SF67">
    <property type="entry name" value="EGF-LIKE DOMAIN-CONTAINING PROTEIN"/>
    <property type="match status" value="1"/>
</dbReference>
<dbReference type="Pfam" id="PF00082">
    <property type="entry name" value="Peptidase_S8"/>
    <property type="match status" value="1"/>
</dbReference>
<dbReference type="PIRSF" id="PIRSF037903">
    <property type="entry name" value="Subtilisin_rel_GFO_2223"/>
    <property type="match status" value="1"/>
</dbReference>
<dbReference type="Pfam" id="PF18962">
    <property type="entry name" value="Por_Secre_tail"/>
    <property type="match status" value="1"/>
</dbReference>
<dbReference type="InterPro" id="IPR000209">
    <property type="entry name" value="Peptidase_S8/S53_dom"/>
</dbReference>
<sequence>MERIRFLLCFLVVFFISGFVSAQNRYAVFYKYKPQSSLSLEEPAAFLTSKALDRRSKEGVPVDSLDLPVAQKYVDEVYLHSNYILYSSKWFNATVLVTDEAGVLELESLPFVDRVELVAHGYIPSPNARVGRGIYASVTHKLCPPSAQNARTLAVDENDYDFQNELLGIDEMHEDGYTGKGVTIAVFDAGFPGTDTANPLAHLQSNGQVIATQDLVRPWNQDIYSQHQHGTNVLSLIASNEPDVMVAGAPDADFILMMTEEIATEYRVEEYNWVRAAEIADSLGVDIINSSVGYWDFDDPEMNYTTEDLDGETTVIARGAAMAASKGILVVNSAGNSGPSEFTLNSPSDAKGILAIGAVNSELNVSSFSSRGPTGDGRIKPDLAAFGDGTVLVRSSGEVGFSNGTSFAAPQIAALAAGLWEAKPEWTKDELMENLLNSGTQAADPDNLLGFGIPNYKKALYGEILSVENEEVLPWYIYPNPMLSDQLNIHFGNSLEAEFYLIEMNGRTLDYSTLKRTSVKEPYQINLQGIKPGIYLIQMQDGALLKQSKLIRQ</sequence>
<feature type="domain" description="Secretion system C-terminal sorting" evidence="7">
    <location>
        <begin position="477"/>
        <end position="551"/>
    </location>
</feature>
<evidence type="ECO:0000259" key="6">
    <source>
        <dbReference type="Pfam" id="PF00082"/>
    </source>
</evidence>
<reference evidence="8" key="1">
    <citation type="submission" date="2022-10" db="EMBL/GenBank/DDBJ databases">
        <title>Algoriphagus sp. a novel bacteria isolate from halophytes salicornia europaea.</title>
        <authorList>
            <person name="Peng Y."/>
            <person name="Jiang L."/>
            <person name="Lee J."/>
        </authorList>
    </citation>
    <scope>NUCLEOTIDE SEQUENCE</scope>
    <source>
        <strain evidence="8">TR-M5</strain>
    </source>
</reference>
<dbReference type="Gene3D" id="3.40.50.200">
    <property type="entry name" value="Peptidase S8/S53 domain"/>
    <property type="match status" value="1"/>
</dbReference>
<dbReference type="InterPro" id="IPR017317">
    <property type="entry name" value="Pept_S8_subtilisin_bacteroid-2"/>
</dbReference>
<accession>A0ABY6MJ28</accession>
<dbReference type="PROSITE" id="PS00138">
    <property type="entry name" value="SUBTILASE_SER"/>
    <property type="match status" value="1"/>
</dbReference>
<keyword evidence="9" id="KW-1185">Reference proteome</keyword>
<evidence type="ECO:0000313" key="8">
    <source>
        <dbReference type="EMBL" id="UZD23798.1"/>
    </source>
</evidence>
<dbReference type="EMBL" id="CP110226">
    <property type="protein sequence ID" value="UZD23798.1"/>
    <property type="molecule type" value="Genomic_DNA"/>
</dbReference>
<dbReference type="InterPro" id="IPR036852">
    <property type="entry name" value="Peptidase_S8/S53_dom_sf"/>
</dbReference>
<feature type="active site" description="Charge relay system" evidence="5">
    <location>
        <position position="188"/>
    </location>
</feature>
<dbReference type="NCBIfam" id="TIGR04183">
    <property type="entry name" value="Por_Secre_tail"/>
    <property type="match status" value="1"/>
</dbReference>
<feature type="active site" description="Charge relay system" evidence="5">
    <location>
        <position position="406"/>
    </location>
</feature>
<evidence type="ECO:0000256" key="2">
    <source>
        <dbReference type="ARBA" id="ARBA00022670"/>
    </source>
</evidence>
<evidence type="ECO:0000256" key="5">
    <source>
        <dbReference type="PROSITE-ProRule" id="PRU01240"/>
    </source>
</evidence>